<evidence type="ECO:0000256" key="5">
    <source>
        <dbReference type="HAMAP-Rule" id="MF_00528"/>
    </source>
</evidence>
<comment type="caution">
    <text evidence="5">Lacks conserved residue(s) required for the propagation of feature annotation.</text>
</comment>
<comment type="subcellular location">
    <subcellularLocation>
        <location evidence="1 5">Cytoplasm</location>
    </subcellularLocation>
</comment>
<feature type="site" description="Important for substrate specificity" evidence="5">
    <location>
        <position position="74"/>
    </location>
</feature>
<dbReference type="InterPro" id="IPR003697">
    <property type="entry name" value="Maf-like"/>
</dbReference>
<feature type="active site" description="Proton acceptor" evidence="5">
    <location>
        <position position="73"/>
    </location>
</feature>
<dbReference type="InterPro" id="IPR029001">
    <property type="entry name" value="ITPase-like_fam"/>
</dbReference>
<protein>
    <recommendedName>
        <fullName evidence="5">7-methyl-GTP pyrophosphatase</fullName>
        <shortName evidence="5">m(7)GTP pyrophosphatase</shortName>
        <ecNumber evidence="5">3.6.1.-</ecNumber>
    </recommendedName>
</protein>
<name>A0AAU7CCT4_9BACT</name>
<dbReference type="AlphaFoldDB" id="A0AAU7CCT4"/>
<evidence type="ECO:0000256" key="2">
    <source>
        <dbReference type="ARBA" id="ARBA00022490"/>
    </source>
</evidence>
<comment type="catalytic activity">
    <reaction evidence="5">
        <text>N(7)-methyl-GTP + H2O = N(7)-methyl-GMP + diphosphate + H(+)</text>
        <dbReference type="Rhea" id="RHEA:58744"/>
        <dbReference type="ChEBI" id="CHEBI:15377"/>
        <dbReference type="ChEBI" id="CHEBI:15378"/>
        <dbReference type="ChEBI" id="CHEBI:33019"/>
        <dbReference type="ChEBI" id="CHEBI:58285"/>
        <dbReference type="ChEBI" id="CHEBI:87133"/>
    </reaction>
</comment>
<dbReference type="SUPFAM" id="SSF52972">
    <property type="entry name" value="ITPase-like"/>
    <property type="match status" value="1"/>
</dbReference>
<dbReference type="Gene3D" id="3.90.950.10">
    <property type="match status" value="1"/>
</dbReference>
<evidence type="ECO:0000256" key="3">
    <source>
        <dbReference type="ARBA" id="ARBA00022801"/>
    </source>
</evidence>
<accession>A0AAU7CCT4</accession>
<dbReference type="GO" id="GO:0047429">
    <property type="term" value="F:nucleoside triphosphate diphosphatase activity"/>
    <property type="evidence" value="ECO:0007669"/>
    <property type="project" value="InterPro"/>
</dbReference>
<comment type="cofactor">
    <cofactor evidence="5">
        <name>a divalent metal cation</name>
        <dbReference type="ChEBI" id="CHEBI:60240"/>
    </cofactor>
</comment>
<reference evidence="6" key="1">
    <citation type="submission" date="2024-05" db="EMBL/GenBank/DDBJ databases">
        <title>Planctomycetes of the genus Singulisphaera possess chitinolytic capabilities.</title>
        <authorList>
            <person name="Ivanova A."/>
        </authorList>
    </citation>
    <scope>NUCLEOTIDE SEQUENCE</scope>
    <source>
        <strain evidence="6">Ch08T</strain>
    </source>
</reference>
<proteinExistence type="inferred from homology"/>
<dbReference type="PANTHER" id="PTHR43213">
    <property type="entry name" value="BIFUNCTIONAL DTTP/UTP PYROPHOSPHATASE/METHYLTRANSFERASE PROTEIN-RELATED"/>
    <property type="match status" value="1"/>
</dbReference>
<dbReference type="NCBIfam" id="TIGR00172">
    <property type="entry name" value="maf"/>
    <property type="match status" value="1"/>
</dbReference>
<dbReference type="CDD" id="cd00555">
    <property type="entry name" value="Maf"/>
    <property type="match status" value="1"/>
</dbReference>
<dbReference type="HAMAP" id="MF_00528">
    <property type="entry name" value="Maf"/>
    <property type="match status" value="1"/>
</dbReference>
<evidence type="ECO:0000313" key="6">
    <source>
        <dbReference type="EMBL" id="XBH03059.1"/>
    </source>
</evidence>
<feature type="site" description="Important for substrate specificity" evidence="5">
    <location>
        <position position="156"/>
    </location>
</feature>
<dbReference type="GO" id="GO:0005737">
    <property type="term" value="C:cytoplasm"/>
    <property type="evidence" value="ECO:0007669"/>
    <property type="project" value="UniProtKB-SubCell"/>
</dbReference>
<keyword evidence="2 5" id="KW-0963">Cytoplasm</keyword>
<organism evidence="6">
    <name type="scientific">Singulisphaera sp. Ch08</name>
    <dbReference type="NCBI Taxonomy" id="3120278"/>
    <lineage>
        <taxon>Bacteria</taxon>
        <taxon>Pseudomonadati</taxon>
        <taxon>Planctomycetota</taxon>
        <taxon>Planctomycetia</taxon>
        <taxon>Isosphaerales</taxon>
        <taxon>Isosphaeraceae</taxon>
        <taxon>Singulisphaera</taxon>
    </lineage>
</organism>
<dbReference type="Pfam" id="PF02545">
    <property type="entry name" value="Maf"/>
    <property type="match status" value="1"/>
</dbReference>
<sequence length="194" mass="21506">MKDLVLASTSSYRRTLLARLGLPFRCLAPRVDEEASKRERGDWEPRELAEHLAVAKAQSLCQAEPNATLIGSDQLVSFEGRVYGKPGTVEGAVEQLLAMAGQSHQLITALAVWAQGQTYIHTDITTMCMRPLSREELERYVAADRPLDCAGSYKLEERGISLFDRIETQDYTSIMGLPLIALTSLLRPLGYPIP</sequence>
<dbReference type="PANTHER" id="PTHR43213:SF10">
    <property type="entry name" value="7-METHYL-GTP PYROPHOSPHATASE"/>
    <property type="match status" value="1"/>
</dbReference>
<dbReference type="PIRSF" id="PIRSF006305">
    <property type="entry name" value="Maf"/>
    <property type="match status" value="1"/>
</dbReference>
<evidence type="ECO:0000256" key="1">
    <source>
        <dbReference type="ARBA" id="ARBA00004496"/>
    </source>
</evidence>
<dbReference type="GO" id="GO:0009117">
    <property type="term" value="P:nucleotide metabolic process"/>
    <property type="evidence" value="ECO:0007669"/>
    <property type="project" value="UniProtKB-KW"/>
</dbReference>
<dbReference type="EMBL" id="CP155447">
    <property type="protein sequence ID" value="XBH03059.1"/>
    <property type="molecule type" value="Genomic_DNA"/>
</dbReference>
<comment type="function">
    <text evidence="5">Nucleoside triphosphate pyrophosphatase that hydrolyzes 7-methyl-GTP (m(7)GTP). May have a dual role in cell division arrest and in preventing the incorporation of modified nucleotides into cellular nucleic acids.</text>
</comment>
<dbReference type="RefSeq" id="WP_406695799.1">
    <property type="nucleotide sequence ID" value="NZ_CP155447.1"/>
</dbReference>
<gene>
    <name evidence="6" type="ORF">V5E97_32845</name>
</gene>
<keyword evidence="3 5" id="KW-0378">Hydrolase</keyword>
<evidence type="ECO:0000256" key="4">
    <source>
        <dbReference type="ARBA" id="ARBA00023080"/>
    </source>
</evidence>
<comment type="similarity">
    <text evidence="5">Belongs to the Maf family. YceF subfamily.</text>
</comment>
<feature type="site" description="Important for substrate specificity" evidence="5">
    <location>
        <position position="12"/>
    </location>
</feature>
<dbReference type="EC" id="3.6.1.-" evidence="5"/>
<keyword evidence="4 5" id="KW-0546">Nucleotide metabolism</keyword>